<dbReference type="Pfam" id="PF00069">
    <property type="entry name" value="Pkinase"/>
    <property type="match status" value="1"/>
</dbReference>
<keyword evidence="3" id="KW-1185">Reference proteome</keyword>
<organism evidence="2 3">
    <name type="scientific">Aspergillus indologenus CBS 114.80</name>
    <dbReference type="NCBI Taxonomy" id="1450541"/>
    <lineage>
        <taxon>Eukaryota</taxon>
        <taxon>Fungi</taxon>
        <taxon>Dikarya</taxon>
        <taxon>Ascomycota</taxon>
        <taxon>Pezizomycotina</taxon>
        <taxon>Eurotiomycetes</taxon>
        <taxon>Eurotiomycetidae</taxon>
        <taxon>Eurotiales</taxon>
        <taxon>Aspergillaceae</taxon>
        <taxon>Aspergillus</taxon>
        <taxon>Aspergillus subgen. Circumdati</taxon>
    </lineage>
</organism>
<protein>
    <recommendedName>
        <fullName evidence="1">Protein kinase domain-containing protein</fullName>
    </recommendedName>
</protein>
<dbReference type="InterPro" id="IPR011009">
    <property type="entry name" value="Kinase-like_dom_sf"/>
</dbReference>
<dbReference type="GO" id="GO:0004672">
    <property type="term" value="F:protein kinase activity"/>
    <property type="evidence" value="ECO:0007669"/>
    <property type="project" value="InterPro"/>
</dbReference>
<reference evidence="2 3" key="1">
    <citation type="submission" date="2018-02" db="EMBL/GenBank/DDBJ databases">
        <title>The genomes of Aspergillus section Nigri reveals drivers in fungal speciation.</title>
        <authorList>
            <consortium name="DOE Joint Genome Institute"/>
            <person name="Vesth T.C."/>
            <person name="Nybo J."/>
            <person name="Theobald S."/>
            <person name="Brandl J."/>
            <person name="Frisvad J.C."/>
            <person name="Nielsen K.F."/>
            <person name="Lyhne E.K."/>
            <person name="Kogle M.E."/>
            <person name="Kuo A."/>
            <person name="Riley R."/>
            <person name="Clum A."/>
            <person name="Nolan M."/>
            <person name="Lipzen A."/>
            <person name="Salamov A."/>
            <person name="Henrissat B."/>
            <person name="Wiebenga A."/>
            <person name="De vries R.P."/>
            <person name="Grigoriev I.V."/>
            <person name="Mortensen U.H."/>
            <person name="Andersen M.R."/>
            <person name="Baker S.E."/>
        </authorList>
    </citation>
    <scope>NUCLEOTIDE SEQUENCE [LARGE SCALE GENOMIC DNA]</scope>
    <source>
        <strain evidence="2 3">CBS 114.80</strain>
    </source>
</reference>
<dbReference type="Proteomes" id="UP000248817">
    <property type="component" value="Unassembled WGS sequence"/>
</dbReference>
<dbReference type="InterPro" id="IPR000719">
    <property type="entry name" value="Prot_kinase_dom"/>
</dbReference>
<accession>A0A2V5IA61</accession>
<evidence type="ECO:0000259" key="1">
    <source>
        <dbReference type="PROSITE" id="PS50011"/>
    </source>
</evidence>
<dbReference type="PROSITE" id="PS50011">
    <property type="entry name" value="PROTEIN_KINASE_DOM"/>
    <property type="match status" value="1"/>
</dbReference>
<proteinExistence type="predicted"/>
<dbReference type="AlphaFoldDB" id="A0A2V5IA61"/>
<evidence type="ECO:0000313" key="3">
    <source>
        <dbReference type="Proteomes" id="UP000248817"/>
    </source>
</evidence>
<name>A0A2V5IA61_9EURO</name>
<dbReference type="GO" id="GO:0005524">
    <property type="term" value="F:ATP binding"/>
    <property type="evidence" value="ECO:0007669"/>
    <property type="project" value="InterPro"/>
</dbReference>
<dbReference type="Gene3D" id="1.10.510.10">
    <property type="entry name" value="Transferase(Phosphotransferase) domain 1"/>
    <property type="match status" value="1"/>
</dbReference>
<sequence length="389" mass="44212">MLSYPWRFYSGTMFAFRYFVYLGYCALGLLSRVFPAFIRYHPSGDDKPNDPEANYPADITSASNCDTYTMQLHPQRNIEIIGVGASAQVYAVDLEIVLKASTVFERPGSSAPEADRWHYASDSLFHFNLLQNERIVLRVLQERPHPQIMEAIDADEPEGIYLRRYHPLPSDKLPPQPHRIRWYRDITDALCHIHSLGIAHADLRIDNILMDEEGRAILCDFSAASPFGQSNPSFPDLPLPVNGPSPALSEVTDIFAMGSLIFHIEHQSKPELFVDSSGTLVLPKIRTDHQTLDTIIQKAWLGQYKHTAEMLEDLDRIDPSGAHPVPNIKSSTESTEALRYRVKQWRECRENKFGCVLDGILREEQLQHLAQDYGLDKDADLRFTGYQGL</sequence>
<evidence type="ECO:0000313" key="2">
    <source>
        <dbReference type="EMBL" id="PYI31104.1"/>
    </source>
</evidence>
<dbReference type="EMBL" id="KZ825507">
    <property type="protein sequence ID" value="PYI31104.1"/>
    <property type="molecule type" value="Genomic_DNA"/>
</dbReference>
<gene>
    <name evidence="2" type="ORF">BP00DRAFT_183351</name>
</gene>
<feature type="domain" description="Protein kinase" evidence="1">
    <location>
        <begin position="75"/>
        <end position="338"/>
    </location>
</feature>
<dbReference type="SUPFAM" id="SSF56112">
    <property type="entry name" value="Protein kinase-like (PK-like)"/>
    <property type="match status" value="1"/>
</dbReference>
<dbReference type="SMART" id="SM00220">
    <property type="entry name" value="S_TKc"/>
    <property type="match status" value="1"/>
</dbReference>